<feature type="region of interest" description="Disordered" evidence="1">
    <location>
        <begin position="1"/>
        <end position="180"/>
    </location>
</feature>
<feature type="transmembrane region" description="Helical" evidence="2">
    <location>
        <begin position="1026"/>
        <end position="1043"/>
    </location>
</feature>
<keyword evidence="2" id="KW-1133">Transmembrane helix</keyword>
<sequence>MSNQYESLFLADAPKIALPESPPQEIPSPETPPQNIALPETPAEEVALPGSTSAAPCAFSRDPSAQHTLEEDEFSADRIAQLLPHDRQQPVTPGRPAKGSQRGRLFSVSPETASKLKSIKAENPFTTAEMNGGVRRRTNTPFSQSMQTSRGGSAFASATETPLLESPDSPRWKGQSGLPSSVRKASYTNAYFPTFVSKRNRGASTAFTSAIDIPLPASPASPEPTPLPKDLRERRTPLFEVSAQDPDSKRTPQKHMSALLKKFKSRSRAATSSRALVGSSPTIPAANRTDAHMQALLKEYRSSREVAPPSNTSSSALSTPPSSEEEIFRRRRSRNIDTARDFSADYPQAQDTTLRQGPIIRVPIVNLENEVIVLNLPRSMAVLILMIVALLGSLRHFVAVDIVIRLVTNNTTTKFPSVLNKDLQPVSAKRRIPSSSFSSPGLLSSLSASRENQDLALSQLLPEIRFPENYYPNSGPSHKRSEQERSPAIPRTRPIPSVKAMDPNSSSSDETVDIRLISTKQLGRSGGPDRDPSSHQAKPRQLARSTYEYVEFNSSPPRGSEAGQESSGNLDGAFFDDAGLDSMGSPVRPRTPVQVMGSWECRERSLSPQNRPKGSRLHTADLPRPNPMHNSRNRIEPGRAEHNLDCDAGADGSSDYGSPKDPGAHFLPVFSDDDKVSGGSSPYVKLPDHYPLSMAKNTKTSEEPRTANAAMNHDDQDWSSPYHGTPAYRHPLSIANDRQMVRQARTPASGYSSPYEELPRHLPLGYDPYNGSWRESDFEHRHTPRFSSKLKYILRSSPPHPDEGFGRRDECYDTPVRGRQGFRKGHRAQTVQSTKAHRPCKSRITSYKLAGDKRVFPAALDRLVDDGTDVLKAAVETTLPDSPVEEGAHEIAPREHLTGFAAHHNTMRWVDEVNKNPHFRKENQASRSHRHFSGETVVPPVQDRPRLVDDKPVKAVDYEVPAWYGVDARCSFKHGRRESVASLHQSAWPCAGAETCAARVSRLEKQNALLIASVESLQKKNDHLRLFAAGVLGLFIGGALAMAQTF</sequence>
<feature type="compositionally biased region" description="Low complexity" evidence="1">
    <location>
        <begin position="307"/>
        <end position="322"/>
    </location>
</feature>
<organism evidence="3 4">
    <name type="scientific">Venturia effusa</name>
    <dbReference type="NCBI Taxonomy" id="50376"/>
    <lineage>
        <taxon>Eukaryota</taxon>
        <taxon>Fungi</taxon>
        <taxon>Dikarya</taxon>
        <taxon>Ascomycota</taxon>
        <taxon>Pezizomycotina</taxon>
        <taxon>Dothideomycetes</taxon>
        <taxon>Pleosporomycetidae</taxon>
        <taxon>Venturiales</taxon>
        <taxon>Venturiaceae</taxon>
        <taxon>Venturia</taxon>
    </lineage>
</organism>
<feature type="compositionally biased region" description="Polar residues" evidence="1">
    <location>
        <begin position="552"/>
        <end position="569"/>
    </location>
</feature>
<dbReference type="OrthoDB" id="10507243at2759"/>
<gene>
    <name evidence="3" type="ORF">FKW77_008316</name>
</gene>
<feature type="region of interest" description="Disordered" evidence="1">
    <location>
        <begin position="262"/>
        <end position="289"/>
    </location>
</feature>
<protein>
    <submittedName>
        <fullName evidence="3">Uncharacterized protein</fullName>
    </submittedName>
</protein>
<feature type="region of interest" description="Disordered" evidence="1">
    <location>
        <begin position="302"/>
        <end position="332"/>
    </location>
</feature>
<feature type="compositionally biased region" description="Basic and acidic residues" evidence="1">
    <location>
        <begin position="633"/>
        <end position="643"/>
    </location>
</feature>
<feature type="compositionally biased region" description="Pro residues" evidence="1">
    <location>
        <begin position="20"/>
        <end position="32"/>
    </location>
</feature>
<keyword evidence="2" id="KW-0812">Transmembrane</keyword>
<feature type="region of interest" description="Disordered" evidence="1">
    <location>
        <begin position="468"/>
        <end position="643"/>
    </location>
</feature>
<keyword evidence="4" id="KW-1185">Reference proteome</keyword>
<evidence type="ECO:0000256" key="2">
    <source>
        <dbReference type="SAM" id="Phobius"/>
    </source>
</evidence>
<dbReference type="Proteomes" id="UP000316270">
    <property type="component" value="Chromosome 14"/>
</dbReference>
<reference evidence="3 4" key="1">
    <citation type="submission" date="2019-07" db="EMBL/GenBank/DDBJ databases">
        <title>Finished genome of Venturia effusa.</title>
        <authorList>
            <person name="Young C.A."/>
            <person name="Cox M.P."/>
            <person name="Ganley A.R.D."/>
            <person name="David W.J."/>
        </authorList>
    </citation>
    <scope>NUCLEOTIDE SEQUENCE [LARGE SCALE GENOMIC DNA]</scope>
    <source>
        <strain evidence="4">albino</strain>
    </source>
</reference>
<feature type="compositionally biased region" description="Basic and acidic residues" evidence="1">
    <location>
        <begin position="800"/>
        <end position="811"/>
    </location>
</feature>
<feature type="region of interest" description="Disordered" evidence="1">
    <location>
        <begin position="922"/>
        <end position="945"/>
    </location>
</feature>
<dbReference type="AlphaFoldDB" id="A0A517LKN8"/>
<evidence type="ECO:0000313" key="3">
    <source>
        <dbReference type="EMBL" id="QDS76204.1"/>
    </source>
</evidence>
<evidence type="ECO:0000256" key="1">
    <source>
        <dbReference type="SAM" id="MobiDB-lite"/>
    </source>
</evidence>
<dbReference type="EMBL" id="CP042198">
    <property type="protein sequence ID" value="QDS76204.1"/>
    <property type="molecule type" value="Genomic_DNA"/>
</dbReference>
<keyword evidence="2" id="KW-0472">Membrane</keyword>
<feature type="region of interest" description="Disordered" evidence="1">
    <location>
        <begin position="797"/>
        <end position="818"/>
    </location>
</feature>
<evidence type="ECO:0000313" key="4">
    <source>
        <dbReference type="Proteomes" id="UP000316270"/>
    </source>
</evidence>
<proteinExistence type="predicted"/>
<feature type="compositionally biased region" description="Polar residues" evidence="1">
    <location>
        <begin position="139"/>
        <end position="160"/>
    </location>
</feature>
<accession>A0A517LKN8</accession>
<name>A0A517LKN8_9PEZI</name>